<organism evidence="3 4">
    <name type="scientific">Gilvirhabdus luticola</name>
    <dbReference type="NCBI Taxonomy" id="3079858"/>
    <lineage>
        <taxon>Bacteria</taxon>
        <taxon>Pseudomonadati</taxon>
        <taxon>Bacteroidota</taxon>
        <taxon>Flavobacteriia</taxon>
        <taxon>Flavobacteriales</taxon>
        <taxon>Flavobacteriaceae</taxon>
        <taxon>Gilvirhabdus</taxon>
    </lineage>
</organism>
<keyword evidence="4" id="KW-1185">Reference proteome</keyword>
<evidence type="ECO:0000259" key="2">
    <source>
        <dbReference type="PROSITE" id="PS51020"/>
    </source>
</evidence>
<dbReference type="Pfam" id="PF06468">
    <property type="entry name" value="Spond_N"/>
    <property type="match status" value="1"/>
</dbReference>
<comment type="caution">
    <text evidence="3">The sequence shown here is derived from an EMBL/GenBank/DDBJ whole genome shotgun (WGS) entry which is preliminary data.</text>
</comment>
<dbReference type="InterPro" id="IPR026444">
    <property type="entry name" value="Secre_tail"/>
</dbReference>
<proteinExistence type="predicted"/>
<protein>
    <submittedName>
        <fullName evidence="3">Spondin domain-containing protein</fullName>
    </submittedName>
</protein>
<dbReference type="InterPro" id="IPR009465">
    <property type="entry name" value="Spondin_N"/>
</dbReference>
<evidence type="ECO:0000256" key="1">
    <source>
        <dbReference type="ARBA" id="ARBA00022729"/>
    </source>
</evidence>
<dbReference type="Pfam" id="PF18962">
    <property type="entry name" value="Por_Secre_tail"/>
    <property type="match status" value="1"/>
</dbReference>
<gene>
    <name evidence="3" type="ORF">RXV94_04535</name>
</gene>
<dbReference type="PANTHER" id="PTHR11311:SF15">
    <property type="entry name" value="SPONDIN-2"/>
    <property type="match status" value="1"/>
</dbReference>
<dbReference type="RefSeq" id="WP_316661294.1">
    <property type="nucleotide sequence ID" value="NZ_JAWHTF010000002.1"/>
</dbReference>
<dbReference type="EMBL" id="JAWHTF010000002">
    <property type="protein sequence ID" value="MDU8885417.1"/>
    <property type="molecule type" value="Genomic_DNA"/>
</dbReference>
<dbReference type="Proteomes" id="UP001268651">
    <property type="component" value="Unassembled WGS sequence"/>
</dbReference>
<reference evidence="3 4" key="1">
    <citation type="submission" date="2023-10" db="EMBL/GenBank/DDBJ databases">
        <title>Marimonas sp. nov. isolated from tidal mud flat.</title>
        <authorList>
            <person name="Jaincy N.J."/>
            <person name="Srinivasan S."/>
            <person name="Lee S.-S."/>
        </authorList>
    </citation>
    <scope>NUCLEOTIDE SEQUENCE [LARGE SCALE GENOMIC DNA]</scope>
    <source>
        <strain evidence="3 4">MJ-SS3</strain>
    </source>
</reference>
<sequence length="305" mass="33486">MKKNVLLLFLGINLLNFQFLNGQSIATYDITFTSVWNSSDHGTLPNNPHWSNLVGATHNNSVTFFELNQMASLGIKDVAEEGINTEFMNEVNTAISNSYADQWLQQSFSSGALGSATLSDVKVSEDFPLLTLVSMIAPSPDWFIGLNGYSLLDMSNEWKTSISMDMFPTDAGTDSGVNYESPNEVTTPQGDIISLQGVSPFNSNKIGTLTITLVSVLNTKEFEKLNKIGISPNPSHGLIVISSIQEMDLETIEVYNILGKMVNRKKIDNNTDSIHLNLESQISGLYLLKFITVSGESTTKKLVIK</sequence>
<evidence type="ECO:0000313" key="4">
    <source>
        <dbReference type="Proteomes" id="UP001268651"/>
    </source>
</evidence>
<dbReference type="NCBIfam" id="NF038123">
    <property type="entry name" value="NF038123_dom"/>
    <property type="match status" value="1"/>
</dbReference>
<accession>A0ABU3U524</accession>
<keyword evidence="1" id="KW-0732">Signal</keyword>
<dbReference type="PROSITE" id="PS51020">
    <property type="entry name" value="SPONDIN"/>
    <property type="match status" value="1"/>
</dbReference>
<dbReference type="InterPro" id="IPR051418">
    <property type="entry name" value="Spondin/Thrombospondin_T1"/>
</dbReference>
<name>A0ABU3U524_9FLAO</name>
<dbReference type="PANTHER" id="PTHR11311">
    <property type="entry name" value="SPONDIN"/>
    <property type="match status" value="1"/>
</dbReference>
<dbReference type="Gene3D" id="2.60.40.2130">
    <property type="entry name" value="F-spondin domain"/>
    <property type="match status" value="1"/>
</dbReference>
<dbReference type="InterPro" id="IPR038678">
    <property type="entry name" value="Spondin_N_sf"/>
</dbReference>
<evidence type="ECO:0000313" key="3">
    <source>
        <dbReference type="EMBL" id="MDU8885417.1"/>
    </source>
</evidence>
<feature type="domain" description="Spondin" evidence="2">
    <location>
        <begin position="16"/>
        <end position="203"/>
    </location>
</feature>
<dbReference type="NCBIfam" id="TIGR04183">
    <property type="entry name" value="Por_Secre_tail"/>
    <property type="match status" value="1"/>
</dbReference>